<dbReference type="NCBIfam" id="TIGR02906">
    <property type="entry name" value="spore_CotS"/>
    <property type="match status" value="1"/>
</dbReference>
<dbReference type="Proteomes" id="UP000736583">
    <property type="component" value="Unassembled WGS sequence"/>
</dbReference>
<dbReference type="InterPro" id="IPR047175">
    <property type="entry name" value="CotS-like"/>
</dbReference>
<keyword evidence="1" id="KW-0167">Capsid protein</keyword>
<dbReference type="PANTHER" id="PTHR39179">
    <property type="entry name" value="SPORE COAT PROTEIN I"/>
    <property type="match status" value="1"/>
</dbReference>
<dbReference type="PANTHER" id="PTHR39179:SF1">
    <property type="entry name" value="SPORE COAT PROTEIN I"/>
    <property type="match status" value="1"/>
</dbReference>
<name>A0ABS6EWT2_9CLOT</name>
<protein>
    <submittedName>
        <fullName evidence="1">CotS family spore coat protein</fullName>
    </submittedName>
</protein>
<comment type="caution">
    <text evidence="1">The sequence shown here is derived from an EMBL/GenBank/DDBJ whole genome shotgun (WGS) entry which is preliminary data.</text>
</comment>
<evidence type="ECO:0000313" key="1">
    <source>
        <dbReference type="EMBL" id="MBU5590684.1"/>
    </source>
</evidence>
<accession>A0ABS6EWT2</accession>
<gene>
    <name evidence="1" type="ORF">KQI89_02825</name>
</gene>
<proteinExistence type="predicted"/>
<evidence type="ECO:0000313" key="2">
    <source>
        <dbReference type="Proteomes" id="UP000736583"/>
    </source>
</evidence>
<sequence length="352" mass="42598">MEWRLLDRLDVDVNIFPKEKRMIEQSMQYYGLNIINIKKVRSAYKVTCKEGTYCLKRMKRGKGKVKNGFILVEELNKIGFNKVAKYIKTKEGYNYVKYGKYILYLTDWIDGEEIKINDELEASQCAMLLAEFHNAVEKIDISELKIKNNLKNWPKIFLSNLYDLEYYKKLISRKRLINEFDKLYDSYIDILYERGVIALNILQNSYYYDISKKAEHNKTLCHDSFYYQNILKKQEEYYIVDLDSIIIDLEVHDLGKYIRRLMHKSDFMWDFEKAKCIIEAYISVRHLSKDELEVMLALIIFPHKFWKLGKKRYVKHKHYSEIKYMKKLEKIIRYIELQESFISKYIEYLENL</sequence>
<keyword evidence="1" id="KW-0946">Virion</keyword>
<reference evidence="1 2" key="1">
    <citation type="submission" date="2021-06" db="EMBL/GenBank/DDBJ databases">
        <authorList>
            <person name="Sun Q."/>
            <person name="Li D."/>
        </authorList>
    </citation>
    <scope>NUCLEOTIDE SEQUENCE [LARGE SCALE GENOMIC DNA]</scope>
    <source>
        <strain evidence="1 2">MSJ-4</strain>
    </source>
</reference>
<dbReference type="EMBL" id="JAHLQL010000001">
    <property type="protein sequence ID" value="MBU5590684.1"/>
    <property type="molecule type" value="Genomic_DNA"/>
</dbReference>
<organism evidence="1 2">
    <name type="scientific">Clostridium simiarum</name>
    <dbReference type="NCBI Taxonomy" id="2841506"/>
    <lineage>
        <taxon>Bacteria</taxon>
        <taxon>Bacillati</taxon>
        <taxon>Bacillota</taxon>
        <taxon>Clostridia</taxon>
        <taxon>Eubacteriales</taxon>
        <taxon>Clostridiaceae</taxon>
        <taxon>Clostridium</taxon>
    </lineage>
</organism>
<keyword evidence="2" id="KW-1185">Reference proteome</keyword>
<dbReference type="InterPro" id="IPR014255">
    <property type="entry name" value="Spore_coat_CotS"/>
</dbReference>